<proteinExistence type="inferred from homology"/>
<name>A0A377JGY1_HAEPA</name>
<organism evidence="4 5">
    <name type="scientific">Haemophilus parainfluenzae</name>
    <dbReference type="NCBI Taxonomy" id="729"/>
    <lineage>
        <taxon>Bacteria</taxon>
        <taxon>Pseudomonadati</taxon>
        <taxon>Pseudomonadota</taxon>
        <taxon>Gammaproteobacteria</taxon>
        <taxon>Pasteurellales</taxon>
        <taxon>Pasteurellaceae</taxon>
        <taxon>Haemophilus</taxon>
    </lineage>
</organism>
<evidence type="ECO:0000313" key="5">
    <source>
        <dbReference type="Proteomes" id="UP000254186"/>
    </source>
</evidence>
<feature type="signal peptide" evidence="3">
    <location>
        <begin position="1"/>
        <end position="22"/>
    </location>
</feature>
<reference evidence="4 5" key="1">
    <citation type="submission" date="2018-06" db="EMBL/GenBank/DDBJ databases">
        <authorList>
            <consortium name="Pathogen Informatics"/>
            <person name="Doyle S."/>
        </authorList>
    </citation>
    <scope>NUCLEOTIDE SEQUENCE [LARGE SCALE GENOMIC DNA]</scope>
    <source>
        <strain evidence="4 5">NCTC10672</strain>
    </source>
</reference>
<feature type="chain" id="PRO_5016820442" evidence="3">
    <location>
        <begin position="23"/>
        <end position="288"/>
    </location>
</feature>
<dbReference type="InterPro" id="IPR029058">
    <property type="entry name" value="AB_hydrolase_fold"/>
</dbReference>
<accession>A0A377JGY1</accession>
<dbReference type="EMBL" id="UGHY01000002">
    <property type="protein sequence ID" value="STP03739.1"/>
    <property type="molecule type" value="Genomic_DNA"/>
</dbReference>
<gene>
    <name evidence="4" type="primary">besA</name>
    <name evidence="4" type="ORF">NCTC10672_00976</name>
</gene>
<sequence length="288" mass="33416">MFSFLRLPFLFFLLMFMQSAQAEPNFKIPPIQESMKKMYQIQEKDFTFEGKHYRLFIAVPPKTSQKLTALYTLDGNAQFPIAMNAVNPNKPLPLIVGIGYVSDKAYAIEERMRDYTFPVEGTEFAKGGKAADFLRFIQQDVKPYIEQHFNINKEKQYFFGHSFGGLFGLYVLFHQPDLFQHYTLASPSLWWGNGSFLPQNEPWISQKPSHILITLGYYEEHPEEDPNMTEEQLQRINQRKQMRTINVHQLAEILEKQGNSVEFISIPNKNHGGSIPDAITHCLEQVQQ</sequence>
<dbReference type="PANTHER" id="PTHR40841:SF2">
    <property type="entry name" value="SIDEROPHORE-DEGRADING ESTERASE (EUROFUNG)"/>
    <property type="match status" value="1"/>
</dbReference>
<dbReference type="Pfam" id="PF00756">
    <property type="entry name" value="Esterase"/>
    <property type="match status" value="1"/>
</dbReference>
<dbReference type="EC" id="3.1.-.-" evidence="4"/>
<keyword evidence="3" id="KW-0732">Signal</keyword>
<evidence type="ECO:0000256" key="1">
    <source>
        <dbReference type="ARBA" id="ARBA00005622"/>
    </source>
</evidence>
<protein>
    <submittedName>
        <fullName evidence="4">Ferri-bacillibactin esterase BesA</fullName>
        <ecNumber evidence="4">3.1.-.-</ecNumber>
    </submittedName>
</protein>
<evidence type="ECO:0000256" key="2">
    <source>
        <dbReference type="ARBA" id="ARBA00022801"/>
    </source>
</evidence>
<dbReference type="Proteomes" id="UP000254186">
    <property type="component" value="Unassembled WGS sequence"/>
</dbReference>
<evidence type="ECO:0000256" key="3">
    <source>
        <dbReference type="SAM" id="SignalP"/>
    </source>
</evidence>
<keyword evidence="2 4" id="KW-0378">Hydrolase</keyword>
<dbReference type="InterPro" id="IPR052558">
    <property type="entry name" value="Siderophore_Hydrolase_D"/>
</dbReference>
<dbReference type="SUPFAM" id="SSF53474">
    <property type="entry name" value="alpha/beta-Hydrolases"/>
    <property type="match status" value="1"/>
</dbReference>
<evidence type="ECO:0000313" key="4">
    <source>
        <dbReference type="EMBL" id="STP03739.1"/>
    </source>
</evidence>
<dbReference type="AlphaFoldDB" id="A0A377JGY1"/>
<dbReference type="PANTHER" id="PTHR40841">
    <property type="entry name" value="SIDEROPHORE TRIACETYLFUSARININE C ESTERASE"/>
    <property type="match status" value="1"/>
</dbReference>
<dbReference type="GO" id="GO:0016788">
    <property type="term" value="F:hydrolase activity, acting on ester bonds"/>
    <property type="evidence" value="ECO:0007669"/>
    <property type="project" value="TreeGrafter"/>
</dbReference>
<dbReference type="InterPro" id="IPR000801">
    <property type="entry name" value="Esterase-like"/>
</dbReference>
<dbReference type="Gene3D" id="3.40.50.1820">
    <property type="entry name" value="alpha/beta hydrolase"/>
    <property type="match status" value="1"/>
</dbReference>
<comment type="similarity">
    <text evidence="1">Belongs to the esterase D family.</text>
</comment>